<dbReference type="Proteomes" id="UP000270021">
    <property type="component" value="Chromosome"/>
</dbReference>
<dbReference type="InterPro" id="IPR001296">
    <property type="entry name" value="Glyco_trans_1"/>
</dbReference>
<dbReference type="AlphaFoldDB" id="A0A3Q8WSH6"/>
<protein>
    <submittedName>
        <fullName evidence="5">Glycosyltransferase family 1 protein</fullName>
    </submittedName>
</protein>
<gene>
    <name evidence="5" type="ORF">EJO69_02105</name>
</gene>
<dbReference type="GO" id="GO:0016757">
    <property type="term" value="F:glycosyltransferase activity"/>
    <property type="evidence" value="ECO:0007669"/>
    <property type="project" value="UniProtKB-KW"/>
</dbReference>
<keyword evidence="6" id="KW-1185">Reference proteome</keyword>
<accession>A0A3Q8WSH6</accession>
<dbReference type="Gene3D" id="3.40.50.2000">
    <property type="entry name" value="Glycogen Phosphorylase B"/>
    <property type="match status" value="2"/>
</dbReference>
<evidence type="ECO:0000259" key="4">
    <source>
        <dbReference type="Pfam" id="PF13579"/>
    </source>
</evidence>
<feature type="domain" description="Glycosyl transferase family 1" evidence="3">
    <location>
        <begin position="219"/>
        <end position="373"/>
    </location>
</feature>
<keyword evidence="1" id="KW-0328">Glycosyltransferase</keyword>
<dbReference type="RefSeq" id="WP_126038592.1">
    <property type="nucleotide sequence ID" value="NZ_CP034438.1"/>
</dbReference>
<evidence type="ECO:0000259" key="3">
    <source>
        <dbReference type="Pfam" id="PF00534"/>
    </source>
</evidence>
<organism evidence="5 6">
    <name type="scientific">Flaviflexus salsibiostraticola</name>
    <dbReference type="NCBI Taxonomy" id="1282737"/>
    <lineage>
        <taxon>Bacteria</taxon>
        <taxon>Bacillati</taxon>
        <taxon>Actinomycetota</taxon>
        <taxon>Actinomycetes</taxon>
        <taxon>Actinomycetales</taxon>
        <taxon>Actinomycetaceae</taxon>
        <taxon>Flaviflexus</taxon>
    </lineage>
</organism>
<dbReference type="KEGG" id="fsl:EJO69_02105"/>
<dbReference type="Pfam" id="PF13579">
    <property type="entry name" value="Glyco_trans_4_4"/>
    <property type="match status" value="1"/>
</dbReference>
<dbReference type="SUPFAM" id="SSF53756">
    <property type="entry name" value="UDP-Glycosyltransferase/glycogen phosphorylase"/>
    <property type="match status" value="1"/>
</dbReference>
<evidence type="ECO:0000313" key="5">
    <source>
        <dbReference type="EMBL" id="AZN29225.1"/>
    </source>
</evidence>
<evidence type="ECO:0000313" key="6">
    <source>
        <dbReference type="Proteomes" id="UP000270021"/>
    </source>
</evidence>
<dbReference type="Pfam" id="PF00534">
    <property type="entry name" value="Glycos_transf_1"/>
    <property type="match status" value="1"/>
</dbReference>
<sequence>MKGWSELADQSECDSSIKTTDRVRLVYGITIGRSAYSFLRGQLEWFKERGYDVTLVTSPDESAKSAADREGVSLTSIPMARELSPKLDLAALISWIRELRKLQPHIVNISTPKAGLLGGLAAWLLRVPKRVYVVRGLRLEGASGLKRIILWCVEWSTHRLATDVVYVSQSLAKEGSELRLVPPKGGWVIGHGSSNGVFAEAVAERAATMDAPLLGQGLSIPTGAFVVGFVGRLNHDKGVDTLIRALSNPYINPKVHLLVIGPVEDSVLVEQLASLSIGVSTVGWTNDVWGYLSVVDTLVLPTRREGFPNVVLEAASAGIPAITTRATGAVDSVIDGETGYLIDVDDSDALTERINQLAARPELAQVLGENAAERARNDYRPEIIWQGLADILEGVASSEHAVRIQHQSVGNGR</sequence>
<keyword evidence="2 5" id="KW-0808">Transferase</keyword>
<feature type="domain" description="Glycosyltransferase subfamily 4-like N-terminal" evidence="4">
    <location>
        <begin position="40"/>
        <end position="177"/>
    </location>
</feature>
<name>A0A3Q8WSH6_9ACTO</name>
<evidence type="ECO:0000256" key="1">
    <source>
        <dbReference type="ARBA" id="ARBA00022676"/>
    </source>
</evidence>
<proteinExistence type="predicted"/>
<dbReference type="OrthoDB" id="3268555at2"/>
<dbReference type="CDD" id="cd03808">
    <property type="entry name" value="GT4_CapM-like"/>
    <property type="match status" value="1"/>
</dbReference>
<dbReference type="PANTHER" id="PTHR12526">
    <property type="entry name" value="GLYCOSYLTRANSFERASE"/>
    <property type="match status" value="1"/>
</dbReference>
<dbReference type="EMBL" id="CP034438">
    <property type="protein sequence ID" value="AZN29225.1"/>
    <property type="molecule type" value="Genomic_DNA"/>
</dbReference>
<dbReference type="InterPro" id="IPR028098">
    <property type="entry name" value="Glyco_trans_4-like_N"/>
</dbReference>
<reference evidence="5 6" key="1">
    <citation type="submission" date="2018-12" db="EMBL/GenBank/DDBJ databases">
        <title>Complete genome sequence of Flaviflexus salsibiostraticola KCTC 33148.</title>
        <authorList>
            <person name="Bae J.-W."/>
        </authorList>
    </citation>
    <scope>NUCLEOTIDE SEQUENCE [LARGE SCALE GENOMIC DNA]</scope>
    <source>
        <strain evidence="5 6">KCTC 33148</strain>
    </source>
</reference>
<evidence type="ECO:0000256" key="2">
    <source>
        <dbReference type="ARBA" id="ARBA00022679"/>
    </source>
</evidence>